<evidence type="ECO:0000256" key="2">
    <source>
        <dbReference type="SAM" id="SignalP"/>
    </source>
</evidence>
<reference evidence="3" key="1">
    <citation type="submission" date="2018-01" db="EMBL/GenBank/DDBJ databases">
        <title>An insight into the sialome of Amazonian anophelines.</title>
        <authorList>
            <person name="Ribeiro J.M."/>
            <person name="Scarpassa V."/>
            <person name="Calvo E."/>
        </authorList>
    </citation>
    <scope>NUCLEOTIDE SEQUENCE</scope>
    <source>
        <tissue evidence="3">Salivary glands</tissue>
    </source>
</reference>
<keyword evidence="1" id="KW-0812">Transmembrane</keyword>
<keyword evidence="1" id="KW-0472">Membrane</keyword>
<organism evidence="3">
    <name type="scientific">Anopheles braziliensis</name>
    <dbReference type="NCBI Taxonomy" id="58242"/>
    <lineage>
        <taxon>Eukaryota</taxon>
        <taxon>Metazoa</taxon>
        <taxon>Ecdysozoa</taxon>
        <taxon>Arthropoda</taxon>
        <taxon>Hexapoda</taxon>
        <taxon>Insecta</taxon>
        <taxon>Pterygota</taxon>
        <taxon>Neoptera</taxon>
        <taxon>Endopterygota</taxon>
        <taxon>Diptera</taxon>
        <taxon>Nematocera</taxon>
        <taxon>Culicoidea</taxon>
        <taxon>Culicidae</taxon>
        <taxon>Anophelinae</taxon>
        <taxon>Anopheles</taxon>
    </lineage>
</organism>
<proteinExistence type="predicted"/>
<name>A0A2M3ZRF6_9DIPT</name>
<feature type="transmembrane region" description="Helical" evidence="1">
    <location>
        <begin position="52"/>
        <end position="78"/>
    </location>
</feature>
<accession>A0A2M3ZRF6</accession>
<dbReference type="EMBL" id="GGFM01010393">
    <property type="protein sequence ID" value="MBW31144.1"/>
    <property type="molecule type" value="Transcribed_RNA"/>
</dbReference>
<protein>
    <submittedName>
        <fullName evidence="3">Putative secreted peptide</fullName>
    </submittedName>
</protein>
<feature type="chain" id="PRO_5014740163" evidence="2">
    <location>
        <begin position="26"/>
        <end position="86"/>
    </location>
</feature>
<sequence length="86" mass="9658">MSCARTNRNMAPVSTFILLLLLSTGEHDTKIALVNVLVKKAHSKSKNIMEPFLGWVWGFLIQKMKIVVLPILSVVLFVHLPTDDDL</sequence>
<keyword evidence="1" id="KW-1133">Transmembrane helix</keyword>
<evidence type="ECO:0000256" key="1">
    <source>
        <dbReference type="SAM" id="Phobius"/>
    </source>
</evidence>
<evidence type="ECO:0000313" key="3">
    <source>
        <dbReference type="EMBL" id="MBW31144.1"/>
    </source>
</evidence>
<keyword evidence="2" id="KW-0732">Signal</keyword>
<dbReference type="AlphaFoldDB" id="A0A2M3ZRF6"/>
<feature type="signal peptide" evidence="2">
    <location>
        <begin position="1"/>
        <end position="25"/>
    </location>
</feature>